<name>A0ACD5H292_9CYAN</name>
<evidence type="ECO:0000313" key="1">
    <source>
        <dbReference type="EMBL" id="XPM66746.1"/>
    </source>
</evidence>
<reference evidence="1 2" key="1">
    <citation type="journal article" date="2016" name="Genome Announc.">
        <title>Draft Genome Sequence of the Thermotolerant Cyanobacterium Desertifilum sp. IPPAS B-1220.</title>
        <authorList>
            <person name="Mironov K.S."/>
            <person name="Sinetova M.A."/>
            <person name="Bolatkhan K."/>
            <person name="Zayadan B.K."/>
            <person name="Ustinova V.V."/>
            <person name="Kupriyanova E.V."/>
            <person name="Skrypnik A.N."/>
            <person name="Gogoleva N.E."/>
            <person name="Gogolev Y.V."/>
            <person name="Los D.A."/>
        </authorList>
    </citation>
    <scope>NUCLEOTIDE SEQUENCE [LARGE SCALE GENOMIC DNA]</scope>
    <source>
        <strain evidence="1 2">IPPAS B-1220</strain>
    </source>
</reference>
<accession>A0ACD5H292</accession>
<dbReference type="Proteomes" id="UP000095472">
    <property type="component" value="Chromosome"/>
</dbReference>
<evidence type="ECO:0000313" key="2">
    <source>
        <dbReference type="Proteomes" id="UP000095472"/>
    </source>
</evidence>
<keyword evidence="2" id="KW-1185">Reference proteome</keyword>
<dbReference type="EMBL" id="CP182909">
    <property type="protein sequence ID" value="XPM66746.1"/>
    <property type="molecule type" value="Genomic_DNA"/>
</dbReference>
<organism evidence="1 2">
    <name type="scientific">Desertifilum tharense IPPAS B-1220</name>
    <dbReference type="NCBI Taxonomy" id="1781255"/>
    <lineage>
        <taxon>Bacteria</taxon>
        <taxon>Bacillati</taxon>
        <taxon>Cyanobacteriota</taxon>
        <taxon>Cyanophyceae</taxon>
        <taxon>Desertifilales</taxon>
        <taxon>Desertifilaceae</taxon>
        <taxon>Desertifilum</taxon>
    </lineage>
</organism>
<proteinExistence type="predicted"/>
<gene>
    <name evidence="1" type="ORF">BH720_016830</name>
</gene>
<sequence>MRSRIVALALVGLMANTGSFGLLSFPGVAASPSGNANLKLGVVRSSENQQTWEAIATRLQAAQLNYQIVELVALEEAATLDAFNVLFLPNIATFTPAQIQALEAWIERGGRLITSGTVGDLSSVWVRSRLRSLLGAYWAFPLSTPASLAPVQCTGQCPPVPQNLSPQSLWGGAVIPVGLDSRAIATWQAADTPPAIVVTPRATLFGWYCSQANSGGSPELESAWLRTAVLNYGNLPPVTAPTASTPSGSRIYRQPSTTVPGVARPPVPSPRQGMLRSPQTAPPMIRANQDKPILAAPTPSVPQSPSADKVSEPVIPAERLSRVSPSNLPITPVEAIALRQDVEQLIGRVESTSLAVSAVNGTATRPGAIAQARTALDRFQALVEQQNYAEARQQLIDTREQLITAYPARRLPETAEIRAMWLDRGTIVQAGSERGLAQIFDRLAAAGINTVFFETVNAGYPIYPSNIAPKANPLVNGWDPLASAVKLAHERGIELHAWVWAFAVGNERHNVLANLPRNYPDSILSAHPDWASYDNRGNLIPRGQDKPFLDPANPEARRYLLSLIDEIVTKYRVDGVQLDYIRYPFQDPSAERSYGYGKAAREQFRALAGVDPRQISPRQTELWQRWTDFRVQQVNSFVADVSQLLRRRRSDLTLSVAVFPLSEHERIHKLQQHWETWARRGDVDLVVPMTYVAESDRFGRLTLPLITNESLGSALVVPGIRLLDLPKAIAVDRIQLLRDRPALGYALFAAENLTRELETFLNSTQGATSQRTPSAIPHRQPFQAASTRYAALQQEWSFLSNQNQLRMREPALQAFDRRSQALSAALKQLAQQPSPRNLQAARQELQAFRQEFPNWMSVQRLEQAYQVSTWENRLASIELLLNYGEQRNATR</sequence>
<protein>
    <submittedName>
        <fullName evidence="1">Family 10 glycosylhydrolase</fullName>
    </submittedName>
</protein>